<keyword evidence="3" id="KW-1185">Reference proteome</keyword>
<keyword evidence="1" id="KW-0732">Signal</keyword>
<evidence type="ECO:0008006" key="4">
    <source>
        <dbReference type="Google" id="ProtNLM"/>
    </source>
</evidence>
<gene>
    <name evidence="2" type="ORF">BDV29DRAFT_156403</name>
</gene>
<feature type="signal peptide" evidence="1">
    <location>
        <begin position="1"/>
        <end position="22"/>
    </location>
</feature>
<organism evidence="2 3">
    <name type="scientific">Aspergillus leporis</name>
    <dbReference type="NCBI Taxonomy" id="41062"/>
    <lineage>
        <taxon>Eukaryota</taxon>
        <taxon>Fungi</taxon>
        <taxon>Dikarya</taxon>
        <taxon>Ascomycota</taxon>
        <taxon>Pezizomycotina</taxon>
        <taxon>Eurotiomycetes</taxon>
        <taxon>Eurotiomycetidae</taxon>
        <taxon>Eurotiales</taxon>
        <taxon>Aspergillaceae</taxon>
        <taxon>Aspergillus</taxon>
        <taxon>Aspergillus subgen. Circumdati</taxon>
    </lineage>
</organism>
<reference evidence="2 3" key="1">
    <citation type="submission" date="2019-04" db="EMBL/GenBank/DDBJ databases">
        <title>Friends and foes A comparative genomics study of 23 Aspergillus species from section Flavi.</title>
        <authorList>
            <consortium name="DOE Joint Genome Institute"/>
            <person name="Kjaerbolling I."/>
            <person name="Vesth T."/>
            <person name="Frisvad J.C."/>
            <person name="Nybo J.L."/>
            <person name="Theobald S."/>
            <person name="Kildgaard S."/>
            <person name="Isbrandt T."/>
            <person name="Kuo A."/>
            <person name="Sato A."/>
            <person name="Lyhne E.K."/>
            <person name="Kogle M.E."/>
            <person name="Wiebenga A."/>
            <person name="Kun R.S."/>
            <person name="Lubbers R.J."/>
            <person name="Makela M.R."/>
            <person name="Barry K."/>
            <person name="Chovatia M."/>
            <person name="Clum A."/>
            <person name="Daum C."/>
            <person name="Haridas S."/>
            <person name="He G."/>
            <person name="LaButti K."/>
            <person name="Lipzen A."/>
            <person name="Mondo S."/>
            <person name="Riley R."/>
            <person name="Salamov A."/>
            <person name="Simmons B.A."/>
            <person name="Magnuson J.K."/>
            <person name="Henrissat B."/>
            <person name="Mortensen U.H."/>
            <person name="Larsen T.O."/>
            <person name="Devries R.P."/>
            <person name="Grigoriev I.V."/>
            <person name="Machida M."/>
            <person name="Baker S.E."/>
            <person name="Andersen M.R."/>
        </authorList>
    </citation>
    <scope>NUCLEOTIDE SEQUENCE [LARGE SCALE GENOMIC DNA]</scope>
    <source>
        <strain evidence="2 3">CBS 151.66</strain>
    </source>
</reference>
<proteinExistence type="predicted"/>
<dbReference type="InterPro" id="IPR017946">
    <property type="entry name" value="PLC-like_Pdiesterase_TIM-brl"/>
</dbReference>
<dbReference type="Proteomes" id="UP000326565">
    <property type="component" value="Unassembled WGS sequence"/>
</dbReference>
<evidence type="ECO:0000313" key="3">
    <source>
        <dbReference type="Proteomes" id="UP000326565"/>
    </source>
</evidence>
<dbReference type="Gene3D" id="3.20.20.190">
    <property type="entry name" value="Phosphatidylinositol (PI) phosphodiesterase"/>
    <property type="match status" value="1"/>
</dbReference>
<feature type="chain" id="PRO_5025028691" description="Phospholipase D" evidence="1">
    <location>
        <begin position="23"/>
        <end position="137"/>
    </location>
</feature>
<dbReference type="GO" id="GO:0006629">
    <property type="term" value="P:lipid metabolic process"/>
    <property type="evidence" value="ECO:0007669"/>
    <property type="project" value="InterPro"/>
</dbReference>
<protein>
    <recommendedName>
        <fullName evidence="4">Phospholipase D</fullName>
    </recommendedName>
</protein>
<name>A0A5N5X3N5_9EURO</name>
<dbReference type="AlphaFoldDB" id="A0A5N5X3N5"/>
<evidence type="ECO:0000313" key="2">
    <source>
        <dbReference type="EMBL" id="KAB8074635.1"/>
    </source>
</evidence>
<accession>A0A5N5X3N5</accession>
<sequence length="137" mass="15082">MPSLSQLARTLRALSLLNLTAAATFVNARFTIQRPIYAIAHMVLRPEAVTAALSHGANAIEVDLIAWKEWWADHDGGDDSAGSTARELFIFIAEQRKSGKDITYIWLDIKNPDECPKGKACSIQALRDSVNATRPYA</sequence>
<dbReference type="EMBL" id="ML732206">
    <property type="protein sequence ID" value="KAB8074635.1"/>
    <property type="molecule type" value="Genomic_DNA"/>
</dbReference>
<dbReference type="OrthoDB" id="4907280at2759"/>
<evidence type="ECO:0000256" key="1">
    <source>
        <dbReference type="SAM" id="SignalP"/>
    </source>
</evidence>
<dbReference type="GO" id="GO:0008081">
    <property type="term" value="F:phosphoric diester hydrolase activity"/>
    <property type="evidence" value="ECO:0007669"/>
    <property type="project" value="InterPro"/>
</dbReference>